<organism evidence="1">
    <name type="scientific">marine metagenome</name>
    <dbReference type="NCBI Taxonomy" id="408172"/>
    <lineage>
        <taxon>unclassified sequences</taxon>
        <taxon>metagenomes</taxon>
        <taxon>ecological metagenomes</taxon>
    </lineage>
</organism>
<proteinExistence type="predicted"/>
<accession>A0A382VW42</accession>
<gene>
    <name evidence="1" type="ORF">METZ01_LOCUS403454</name>
</gene>
<feature type="non-terminal residue" evidence="1">
    <location>
        <position position="45"/>
    </location>
</feature>
<evidence type="ECO:0000313" key="1">
    <source>
        <dbReference type="EMBL" id="SVD50600.1"/>
    </source>
</evidence>
<name>A0A382VW42_9ZZZZ</name>
<dbReference type="AlphaFoldDB" id="A0A382VW42"/>
<protein>
    <submittedName>
        <fullName evidence="1">Uncharacterized protein</fullName>
    </submittedName>
</protein>
<dbReference type="EMBL" id="UINC01155003">
    <property type="protein sequence ID" value="SVD50600.1"/>
    <property type="molecule type" value="Genomic_DNA"/>
</dbReference>
<reference evidence="1" key="1">
    <citation type="submission" date="2018-05" db="EMBL/GenBank/DDBJ databases">
        <authorList>
            <person name="Lanie J.A."/>
            <person name="Ng W.-L."/>
            <person name="Kazmierczak K.M."/>
            <person name="Andrzejewski T.M."/>
            <person name="Davidsen T.M."/>
            <person name="Wayne K.J."/>
            <person name="Tettelin H."/>
            <person name="Glass J.I."/>
            <person name="Rusch D."/>
            <person name="Podicherti R."/>
            <person name="Tsui H.-C.T."/>
            <person name="Winkler M.E."/>
        </authorList>
    </citation>
    <scope>NUCLEOTIDE SEQUENCE</scope>
</reference>
<sequence>MKANFLAIPILAVAALATNSFGVETAVTELPGDFKGSFGKRPFPG</sequence>